<dbReference type="AlphaFoldDB" id="A0A8B3RJZ4"/>
<sequence>MTNQNPKPQPVQIPMELVLDELRQENARLSYDLAVARAQIKVMQAQTVGGDGNGGDAEPAE</sequence>
<gene>
    <name evidence="1" type="ORF">PG2011B_0329</name>
</gene>
<comment type="caution">
    <text evidence="1">The sequence shown here is derived from an EMBL/GenBank/DDBJ whole genome shotgun (WGS) entry which is preliminary data.</text>
</comment>
<protein>
    <submittedName>
        <fullName evidence="1">Uncharacterized protein</fullName>
    </submittedName>
</protein>
<accession>A0A8B3RJZ4</accession>
<dbReference type="EMBL" id="RSCO01000013">
    <property type="protein sequence ID" value="RYM96132.1"/>
    <property type="molecule type" value="Genomic_DNA"/>
</dbReference>
<evidence type="ECO:0000313" key="2">
    <source>
        <dbReference type="Proteomes" id="UP000293613"/>
    </source>
</evidence>
<reference evidence="1 2" key="1">
    <citation type="journal article" date="2019" name="Appl. Environ. Microbiol.">
        <title>Dissecting the evolutionary development of the Bifidobacterium animalis species through comparative genomics analyses.</title>
        <authorList>
            <person name="Lugli G.A."/>
            <person name="Mancino W."/>
            <person name="Milani C."/>
            <person name="Duranti S."/>
            <person name="Mancabelli L."/>
            <person name="Napoli S."/>
            <person name="Mangifesta M."/>
            <person name="Viappiani A."/>
            <person name="Anzalone R."/>
            <person name="Longhi G."/>
            <person name="van Sinderen D."/>
            <person name="Ventura M."/>
            <person name="Turroni F."/>
        </authorList>
    </citation>
    <scope>NUCLEOTIDE SEQUENCE [LARGE SCALE GENOMIC DNA]</scope>
    <source>
        <strain evidence="1 2">2011B</strain>
    </source>
</reference>
<evidence type="ECO:0000313" key="1">
    <source>
        <dbReference type="EMBL" id="RYM96132.1"/>
    </source>
</evidence>
<proteinExistence type="predicted"/>
<dbReference type="Proteomes" id="UP000293613">
    <property type="component" value="Unassembled WGS sequence"/>
</dbReference>
<organism evidence="1 2">
    <name type="scientific">Bifidobacterium animalis subsp. lactis</name>
    <name type="common">Bifidobacterium lactis</name>
    <dbReference type="NCBI Taxonomy" id="302911"/>
    <lineage>
        <taxon>Bacteria</taxon>
        <taxon>Bacillati</taxon>
        <taxon>Actinomycetota</taxon>
        <taxon>Actinomycetes</taxon>
        <taxon>Bifidobacteriales</taxon>
        <taxon>Bifidobacteriaceae</taxon>
        <taxon>Bifidobacterium</taxon>
    </lineage>
</organism>
<dbReference type="RefSeq" id="WP_130077212.1">
    <property type="nucleotide sequence ID" value="NZ_RSCO01000013.1"/>
</dbReference>
<name>A0A8B3RJZ4_BIFAN</name>